<evidence type="ECO:0000256" key="1">
    <source>
        <dbReference type="ARBA" id="ARBA00022490"/>
    </source>
</evidence>
<keyword evidence="5" id="KW-0949">S-adenosyl-L-methionine</keyword>
<protein>
    <submittedName>
        <fullName evidence="8">16S rRNA (Guanine1207-N2)-methyltransferase</fullName>
    </submittedName>
</protein>
<proteinExistence type="predicted"/>
<keyword evidence="4 8" id="KW-0808">Transferase</keyword>
<dbReference type="InterPro" id="IPR029063">
    <property type="entry name" value="SAM-dependent_MTases_sf"/>
</dbReference>
<dbReference type="GO" id="GO:0003676">
    <property type="term" value="F:nucleic acid binding"/>
    <property type="evidence" value="ECO:0007669"/>
    <property type="project" value="InterPro"/>
</dbReference>
<dbReference type="AlphaFoldDB" id="A0A4R3I7S9"/>
<dbReference type="RefSeq" id="WP_132701319.1">
    <property type="nucleotide sequence ID" value="NZ_SLZR01000006.1"/>
</dbReference>
<dbReference type="InterPro" id="IPR002052">
    <property type="entry name" value="DNA_methylase_N6_adenine_CS"/>
</dbReference>
<dbReference type="SUPFAM" id="SSF53335">
    <property type="entry name" value="S-adenosyl-L-methionine-dependent methyltransferases"/>
    <property type="match status" value="1"/>
</dbReference>
<accession>A0A4R3I7S9</accession>
<dbReference type="Pfam" id="PF08468">
    <property type="entry name" value="MTS_N"/>
    <property type="match status" value="1"/>
</dbReference>
<name>A0A4R3I7S9_9GAMM</name>
<evidence type="ECO:0000256" key="2">
    <source>
        <dbReference type="ARBA" id="ARBA00022552"/>
    </source>
</evidence>
<keyword evidence="9" id="KW-1185">Reference proteome</keyword>
<keyword evidence="3 8" id="KW-0489">Methyltransferase</keyword>
<comment type="caution">
    <text evidence="8">The sequence shown here is derived from an EMBL/GenBank/DDBJ whole genome shotgun (WGS) entry which is preliminary data.</text>
</comment>
<reference evidence="8 9" key="1">
    <citation type="submission" date="2019-03" db="EMBL/GenBank/DDBJ databases">
        <title>Genomic Encyclopedia of Archaeal and Bacterial Type Strains, Phase II (KMG-II): from individual species to whole genera.</title>
        <authorList>
            <person name="Goeker M."/>
        </authorList>
    </citation>
    <scope>NUCLEOTIDE SEQUENCE [LARGE SCALE GENOMIC DNA]</scope>
    <source>
        <strain evidence="8 9">DSM 15388</strain>
    </source>
</reference>
<dbReference type="InterPro" id="IPR007848">
    <property type="entry name" value="Small_mtfrase_dom"/>
</dbReference>
<dbReference type="GO" id="GO:0008990">
    <property type="term" value="F:rRNA (guanine-N2-)-methyltransferase activity"/>
    <property type="evidence" value="ECO:0007669"/>
    <property type="project" value="InterPro"/>
</dbReference>
<evidence type="ECO:0000256" key="5">
    <source>
        <dbReference type="ARBA" id="ARBA00022691"/>
    </source>
</evidence>
<dbReference type="PANTHER" id="PTHR47816">
    <property type="entry name" value="RIBOSOMAL RNA SMALL SUBUNIT METHYLTRANSFERASE C"/>
    <property type="match status" value="1"/>
</dbReference>
<dbReference type="EMBL" id="SLZR01000006">
    <property type="protein sequence ID" value="TCS41345.1"/>
    <property type="molecule type" value="Genomic_DNA"/>
</dbReference>
<keyword evidence="2" id="KW-0698">rRNA processing</keyword>
<keyword evidence="1" id="KW-0963">Cytoplasm</keyword>
<evidence type="ECO:0000313" key="8">
    <source>
        <dbReference type="EMBL" id="TCS41345.1"/>
    </source>
</evidence>
<dbReference type="OrthoDB" id="29650at2"/>
<evidence type="ECO:0000259" key="7">
    <source>
        <dbReference type="Pfam" id="PF08468"/>
    </source>
</evidence>
<dbReference type="CDD" id="cd02440">
    <property type="entry name" value="AdoMet_MTases"/>
    <property type="match status" value="1"/>
</dbReference>
<dbReference type="InterPro" id="IPR046977">
    <property type="entry name" value="RsmC/RlmG"/>
</dbReference>
<evidence type="ECO:0000259" key="6">
    <source>
        <dbReference type="Pfam" id="PF05175"/>
    </source>
</evidence>
<sequence>MHPTFQLLERHSDTLANSTTNWFDAPEQSPLVKPSDKQFNLNFSQTNHLQADCSNIETTDINVLFFPKAKDRLDWWLNNISALLQSGQQLWVVGENNGGIKSLAKRVNGEYDCLKVDSARHCALFELRPVSKPDDYQEWRSYDFGNRTIYSLPGVFSAGKLDKGTELLLKNLPRLKGKVFEFGSGAGVLTLALAELESVKNVVTVDIDVLAVRSTQKTAQQNNLEDKIQAIWSAGTTAVNAQKFDFIITNPPFHQGIKTAYAPTEEFFSQAHNWLKPKGKLIWVANDFLAYEPCLQGNFDEIKTLAREKGFKVMEAVRS</sequence>
<organism evidence="8 9">
    <name type="scientific">Reinekea marinisedimentorum</name>
    <dbReference type="NCBI Taxonomy" id="230495"/>
    <lineage>
        <taxon>Bacteria</taxon>
        <taxon>Pseudomonadati</taxon>
        <taxon>Pseudomonadota</taxon>
        <taxon>Gammaproteobacteria</taxon>
        <taxon>Oceanospirillales</taxon>
        <taxon>Saccharospirillaceae</taxon>
        <taxon>Reinekea</taxon>
    </lineage>
</organism>
<dbReference type="Gene3D" id="3.40.50.150">
    <property type="entry name" value="Vaccinia Virus protein VP39"/>
    <property type="match status" value="2"/>
</dbReference>
<evidence type="ECO:0000313" key="9">
    <source>
        <dbReference type="Proteomes" id="UP000295793"/>
    </source>
</evidence>
<dbReference type="PROSITE" id="PS00092">
    <property type="entry name" value="N6_MTASE"/>
    <property type="match status" value="1"/>
</dbReference>
<dbReference type="PANTHER" id="PTHR47816:SF4">
    <property type="entry name" value="RIBOSOMAL RNA SMALL SUBUNIT METHYLTRANSFERASE C"/>
    <property type="match status" value="1"/>
</dbReference>
<evidence type="ECO:0000256" key="3">
    <source>
        <dbReference type="ARBA" id="ARBA00022603"/>
    </source>
</evidence>
<dbReference type="Pfam" id="PF05175">
    <property type="entry name" value="MTS"/>
    <property type="match status" value="1"/>
</dbReference>
<dbReference type="Proteomes" id="UP000295793">
    <property type="component" value="Unassembled WGS sequence"/>
</dbReference>
<dbReference type="InterPro" id="IPR013675">
    <property type="entry name" value="Mtase_sm_N"/>
</dbReference>
<feature type="domain" description="Methyltransferase small N-terminal" evidence="7">
    <location>
        <begin position="43"/>
        <end position="139"/>
    </location>
</feature>
<gene>
    <name evidence="8" type="ORF">BCF53_10676</name>
</gene>
<evidence type="ECO:0000256" key="4">
    <source>
        <dbReference type="ARBA" id="ARBA00022679"/>
    </source>
</evidence>
<feature type="domain" description="Methyltransferase small" evidence="6">
    <location>
        <begin position="147"/>
        <end position="314"/>
    </location>
</feature>